<evidence type="ECO:0000313" key="2">
    <source>
        <dbReference type="EMBL" id="TQF03023.1"/>
    </source>
</evidence>
<dbReference type="Pfam" id="PF03473">
    <property type="entry name" value="MOSC"/>
    <property type="match status" value="1"/>
</dbReference>
<reference evidence="2 3" key="1">
    <citation type="submission" date="2019-06" db="EMBL/GenBank/DDBJ databases">
        <title>Description of Kitasatospora acidophila sp. nov. isolated from pine grove soil, and reclassification of Streptomyces novaecaesareae to Kitasatospora novaeceasareae comb. nov.</title>
        <authorList>
            <person name="Kim M.J."/>
        </authorList>
    </citation>
    <scope>NUCLEOTIDE SEQUENCE [LARGE SCALE GENOMIC DNA]</scope>
    <source>
        <strain evidence="2 3">MMS16-CNU292</strain>
    </source>
</reference>
<dbReference type="OrthoDB" id="9793178at2"/>
<dbReference type="Pfam" id="PF03476">
    <property type="entry name" value="MOSC_N"/>
    <property type="match status" value="1"/>
</dbReference>
<dbReference type="AlphaFoldDB" id="A0A540W1Z5"/>
<dbReference type="InterPro" id="IPR005303">
    <property type="entry name" value="MOCOS_middle"/>
</dbReference>
<feature type="domain" description="MOSC" evidence="1">
    <location>
        <begin position="107"/>
        <end position="253"/>
    </location>
</feature>
<name>A0A540W1Z5_9ACTN</name>
<dbReference type="EMBL" id="VIGB01000003">
    <property type="protein sequence ID" value="TQF03023.1"/>
    <property type="molecule type" value="Genomic_DNA"/>
</dbReference>
<dbReference type="Gene3D" id="2.40.33.20">
    <property type="entry name" value="PK beta-barrel domain-like"/>
    <property type="match status" value="1"/>
</dbReference>
<evidence type="ECO:0000259" key="1">
    <source>
        <dbReference type="PROSITE" id="PS51340"/>
    </source>
</evidence>
<evidence type="ECO:0000313" key="3">
    <source>
        <dbReference type="Proteomes" id="UP000319103"/>
    </source>
</evidence>
<protein>
    <submittedName>
        <fullName evidence="2">MOSC domain-containing protein</fullName>
    </submittedName>
</protein>
<dbReference type="RefSeq" id="WP_141633703.1">
    <property type="nucleotide sequence ID" value="NZ_VIGB01000003.1"/>
</dbReference>
<organism evidence="2 3">
    <name type="scientific">Kitasatospora acidiphila</name>
    <dbReference type="NCBI Taxonomy" id="2567942"/>
    <lineage>
        <taxon>Bacteria</taxon>
        <taxon>Bacillati</taxon>
        <taxon>Actinomycetota</taxon>
        <taxon>Actinomycetes</taxon>
        <taxon>Kitasatosporales</taxon>
        <taxon>Streptomycetaceae</taxon>
        <taxon>Kitasatospora</taxon>
    </lineage>
</organism>
<dbReference type="GO" id="GO:0003824">
    <property type="term" value="F:catalytic activity"/>
    <property type="evidence" value="ECO:0007669"/>
    <property type="project" value="InterPro"/>
</dbReference>
<dbReference type="InterPro" id="IPR005302">
    <property type="entry name" value="MoCF_Sase_C"/>
</dbReference>
<gene>
    <name evidence="2" type="ORF">E6W39_13095</name>
</gene>
<accession>A0A540W1Z5</accession>
<keyword evidence="3" id="KW-1185">Reference proteome</keyword>
<dbReference type="GO" id="GO:0030151">
    <property type="term" value="F:molybdenum ion binding"/>
    <property type="evidence" value="ECO:0007669"/>
    <property type="project" value="InterPro"/>
</dbReference>
<dbReference type="GO" id="GO:0030170">
    <property type="term" value="F:pyridoxal phosphate binding"/>
    <property type="evidence" value="ECO:0007669"/>
    <property type="project" value="InterPro"/>
</dbReference>
<dbReference type="Proteomes" id="UP000319103">
    <property type="component" value="Unassembled WGS sequence"/>
</dbReference>
<dbReference type="InterPro" id="IPR011037">
    <property type="entry name" value="Pyrv_Knase-like_insert_dom_sf"/>
</dbReference>
<proteinExistence type="predicted"/>
<comment type="caution">
    <text evidence="2">The sequence shown here is derived from an EMBL/GenBank/DDBJ whole genome shotgun (WGS) entry which is preliminary data.</text>
</comment>
<sequence length="254" mass="27488">MIVGVVRELWRYPVKSMPGERLRTAEVTERGVAGDRRFALVDVATGKVVSAKQPRLWRELLTGQAARALRSAVVGSVAAELSALLGREVLLTGTPPQDATIDRARPEEVLSAGPLAEVAHDVSRLRAGTFFDFAPLHLVSTATLERVGTAAPRYRPNLVIETPGDPGFVENDWLGKKLTIGQLELEIIAPTPRCAVPTLRHGHLDPYPDALRIPARHNRLVPLPGMAEFPCAGVYAQVLAAGRIRAGDQVRLVS</sequence>
<dbReference type="SUPFAM" id="SSF50800">
    <property type="entry name" value="PK beta-barrel domain-like"/>
    <property type="match status" value="1"/>
</dbReference>
<dbReference type="PROSITE" id="PS51340">
    <property type="entry name" value="MOSC"/>
    <property type="match status" value="1"/>
</dbReference>